<dbReference type="EC" id="3.1.11.6" evidence="5"/>
<evidence type="ECO:0000313" key="9">
    <source>
        <dbReference type="EMBL" id="MBV3381724.1"/>
    </source>
</evidence>
<dbReference type="GO" id="GO:0008855">
    <property type="term" value="F:exodeoxyribonuclease VII activity"/>
    <property type="evidence" value="ECO:0007669"/>
    <property type="project" value="UniProtKB-UniRule"/>
</dbReference>
<evidence type="ECO:0000259" key="8">
    <source>
        <dbReference type="Pfam" id="PF13742"/>
    </source>
</evidence>
<comment type="catalytic activity">
    <reaction evidence="5 6">
        <text>Exonucleolytic cleavage in either 5'- to 3'- or 3'- to 5'-direction to yield nucleoside 5'-phosphates.</text>
        <dbReference type="EC" id="3.1.11.6"/>
    </reaction>
</comment>
<comment type="similarity">
    <text evidence="5 6">Belongs to the XseA family.</text>
</comment>
<comment type="function">
    <text evidence="5">Bidirectionally degrades single-stranded DNA into large acid-insoluble oligonucleotides, which are then degraded further into small acid-soluble oligonucleotides.</text>
</comment>
<dbReference type="InterPro" id="IPR025824">
    <property type="entry name" value="OB-fold_nuc-bd_dom"/>
</dbReference>
<dbReference type="InterPro" id="IPR020579">
    <property type="entry name" value="Exonuc_VII_lsu_C"/>
</dbReference>
<dbReference type="Pfam" id="PF02601">
    <property type="entry name" value="Exonuc_VII_L"/>
    <property type="match status" value="1"/>
</dbReference>
<dbReference type="RefSeq" id="WP_217746853.1">
    <property type="nucleotide sequence ID" value="NZ_JAHOEB010000002.1"/>
</dbReference>
<gene>
    <name evidence="5 9" type="primary">xseA</name>
    <name evidence="9" type="ORF">KSV97_00460</name>
    <name evidence="10" type="ORF">KSW06_00465</name>
</gene>
<dbReference type="EMBL" id="JAHOEF010000002">
    <property type="protein sequence ID" value="MBV3381724.1"/>
    <property type="molecule type" value="Genomic_DNA"/>
</dbReference>
<evidence type="ECO:0000256" key="5">
    <source>
        <dbReference type="HAMAP-Rule" id="MF_00378"/>
    </source>
</evidence>
<keyword evidence="4 5" id="KW-0269">Exonuclease</keyword>
<dbReference type="Proteomes" id="UP001197492">
    <property type="component" value="Unassembled WGS sequence"/>
</dbReference>
<evidence type="ECO:0000313" key="12">
    <source>
        <dbReference type="Proteomes" id="UP001197492"/>
    </source>
</evidence>
<dbReference type="NCBIfam" id="TIGR00237">
    <property type="entry name" value="xseA"/>
    <property type="match status" value="1"/>
</dbReference>
<evidence type="ECO:0000256" key="6">
    <source>
        <dbReference type="RuleBase" id="RU004355"/>
    </source>
</evidence>
<evidence type="ECO:0000313" key="10">
    <source>
        <dbReference type="EMBL" id="MBV3391747.1"/>
    </source>
</evidence>
<feature type="domain" description="OB-fold nucleic acid binding" evidence="8">
    <location>
        <begin position="7"/>
        <end position="103"/>
    </location>
</feature>
<dbReference type="PANTHER" id="PTHR30008:SF0">
    <property type="entry name" value="EXODEOXYRIBONUCLEASE 7 LARGE SUBUNIT"/>
    <property type="match status" value="1"/>
</dbReference>
<dbReference type="Proteomes" id="UP001196408">
    <property type="component" value="Unassembled WGS sequence"/>
</dbReference>
<accession>A0AAW4MR98</accession>
<dbReference type="HAMAP" id="MF_00378">
    <property type="entry name" value="Exonuc_7_L"/>
    <property type="match status" value="1"/>
</dbReference>
<dbReference type="Pfam" id="PF13742">
    <property type="entry name" value="tRNA_anti_2"/>
    <property type="match status" value="1"/>
</dbReference>
<name>A0AAW4MR98_9FIRM</name>
<dbReference type="GO" id="GO:0006308">
    <property type="term" value="P:DNA catabolic process"/>
    <property type="evidence" value="ECO:0007669"/>
    <property type="project" value="UniProtKB-UniRule"/>
</dbReference>
<evidence type="ECO:0000256" key="2">
    <source>
        <dbReference type="ARBA" id="ARBA00022722"/>
    </source>
</evidence>
<dbReference type="AlphaFoldDB" id="A0AAW4MR98"/>
<evidence type="ECO:0000256" key="1">
    <source>
        <dbReference type="ARBA" id="ARBA00022490"/>
    </source>
</evidence>
<reference evidence="9 12" key="1">
    <citation type="submission" date="2021-06" db="EMBL/GenBank/DDBJ databases">
        <title>Collection of gut derived symbiotic bacterial strains cultured from healthy donors.</title>
        <authorList>
            <person name="Lin H."/>
            <person name="Littmann E."/>
            <person name="Pamer E.G."/>
        </authorList>
    </citation>
    <scope>NUCLEOTIDE SEQUENCE</scope>
    <source>
        <strain evidence="10 12">MSK.21.70</strain>
        <strain evidence="9">MSK.21.82</strain>
    </source>
</reference>
<keyword evidence="3 5" id="KW-0378">Hydrolase</keyword>
<dbReference type="EMBL" id="JAHOEL010000002">
    <property type="protein sequence ID" value="MBV3391747.1"/>
    <property type="molecule type" value="Genomic_DNA"/>
</dbReference>
<evidence type="ECO:0000256" key="3">
    <source>
        <dbReference type="ARBA" id="ARBA00022801"/>
    </source>
</evidence>
<sequence>MERQYVSVHALNRYIKAVLDNDMQLQTVYIRGEISNYRPHPSGHMYFTLKDDQTESCISAIMFASQARYLKFRLRDGMKVFITAQVSVFEKAGRYQLYVRSMQEDGLGNLYLRFNELKQTLEREGLFNSMHKKAIPFMPERLAILSAKQGDGLQDVLHILHQRYPLVRRDIYPVPVQGRDAYKYIIETLRHVDQLGYSTILLVRGGGSIENLWNFNEEALARCIYDLKTPIITGVGHETDFTLVDYVSDFRAPTPTAAAVVAVPSQKELLSHLENKIMQLSNVMRKTIYLEKQKLEQYTHSYVFTDPSRIFETKFMKLDNVHLKLNNYKIRIKQKSHYEMHKKVIQLNTLIKQKQLIETKNISNKQELLKNCFENYLKNKKTSFSYCIEKLDLLSPLKTLQRGYIISKKNDAIIKSVKDLHTDDTITLVYADGKKEVIVK</sequence>
<proteinExistence type="inferred from homology"/>
<comment type="subunit">
    <text evidence="5">Heterooligomer composed of large and small subunits.</text>
</comment>
<keyword evidence="12" id="KW-1185">Reference proteome</keyword>
<evidence type="ECO:0000259" key="7">
    <source>
        <dbReference type="Pfam" id="PF02601"/>
    </source>
</evidence>
<dbReference type="GO" id="GO:0009318">
    <property type="term" value="C:exodeoxyribonuclease VII complex"/>
    <property type="evidence" value="ECO:0007669"/>
    <property type="project" value="UniProtKB-UniRule"/>
</dbReference>
<comment type="subcellular location">
    <subcellularLocation>
        <location evidence="5 6">Cytoplasm</location>
    </subcellularLocation>
</comment>
<dbReference type="PANTHER" id="PTHR30008">
    <property type="entry name" value="EXODEOXYRIBONUCLEASE 7 LARGE SUBUNIT"/>
    <property type="match status" value="1"/>
</dbReference>
<dbReference type="GO" id="GO:0005737">
    <property type="term" value="C:cytoplasm"/>
    <property type="evidence" value="ECO:0007669"/>
    <property type="project" value="UniProtKB-SubCell"/>
</dbReference>
<protein>
    <recommendedName>
        <fullName evidence="5">Exodeoxyribonuclease 7 large subunit</fullName>
        <ecNumber evidence="5">3.1.11.6</ecNumber>
    </recommendedName>
    <alternativeName>
        <fullName evidence="5">Exodeoxyribonuclease VII large subunit</fullName>
        <shortName evidence="5">Exonuclease VII large subunit</shortName>
    </alternativeName>
</protein>
<dbReference type="InterPro" id="IPR003753">
    <property type="entry name" value="Exonuc_VII_L"/>
</dbReference>
<evidence type="ECO:0000313" key="11">
    <source>
        <dbReference type="Proteomes" id="UP001196408"/>
    </source>
</evidence>
<dbReference type="CDD" id="cd04489">
    <property type="entry name" value="ExoVII_LU_OBF"/>
    <property type="match status" value="1"/>
</dbReference>
<keyword evidence="2 5" id="KW-0540">Nuclease</keyword>
<organism evidence="9 11">
    <name type="scientific">Catenibacterium mitsuokai</name>
    <dbReference type="NCBI Taxonomy" id="100886"/>
    <lineage>
        <taxon>Bacteria</taxon>
        <taxon>Bacillati</taxon>
        <taxon>Bacillota</taxon>
        <taxon>Erysipelotrichia</taxon>
        <taxon>Erysipelotrichales</taxon>
        <taxon>Coprobacillaceae</taxon>
        <taxon>Catenibacterium</taxon>
    </lineage>
</organism>
<keyword evidence="1 5" id="KW-0963">Cytoplasm</keyword>
<comment type="caution">
    <text evidence="9">The sequence shown here is derived from an EMBL/GenBank/DDBJ whole genome shotgun (WGS) entry which is preliminary data.</text>
</comment>
<evidence type="ECO:0000256" key="4">
    <source>
        <dbReference type="ARBA" id="ARBA00022839"/>
    </source>
</evidence>
<dbReference type="GO" id="GO:0003676">
    <property type="term" value="F:nucleic acid binding"/>
    <property type="evidence" value="ECO:0007669"/>
    <property type="project" value="InterPro"/>
</dbReference>
<feature type="domain" description="Exonuclease VII large subunit C-terminal" evidence="7">
    <location>
        <begin position="126"/>
        <end position="436"/>
    </location>
</feature>